<dbReference type="EMBL" id="JAVHUY010000062">
    <property type="protein sequence ID" value="MDQ7910752.1"/>
    <property type="molecule type" value="Genomic_DNA"/>
</dbReference>
<keyword evidence="2" id="KW-0408">Iron</keyword>
<dbReference type="PANTHER" id="PTHR10458">
    <property type="entry name" value="PEPTIDE DEFORMYLASE"/>
    <property type="match status" value="1"/>
</dbReference>
<keyword evidence="2" id="KW-0479">Metal-binding</keyword>
<dbReference type="InterPro" id="IPR036821">
    <property type="entry name" value="Peptide_deformylase_sf"/>
</dbReference>
<evidence type="ECO:0000259" key="3">
    <source>
        <dbReference type="PROSITE" id="PS50943"/>
    </source>
</evidence>
<feature type="domain" description="HTH cro/C1-type" evidence="3">
    <location>
        <begin position="17"/>
        <end position="65"/>
    </location>
</feature>
<dbReference type="Gene3D" id="1.10.260.40">
    <property type="entry name" value="lambda repressor-like DNA-binding domains"/>
    <property type="match status" value="1"/>
</dbReference>
<sequence length="506" mass="57965">MTTSPIERAADTFAAELARWRVERSMSKKQLAARMGFDPSYVSHVEGRRHRPTEDFARRAEAVLGAGGAIWQRYQEYDELRHARSAASHRDPPVPEQWLPPGTGLIVEQEVATLSYREGSYRCVIRRALYNAGTEPVTRYLIRVAVDRYPHDPEKSNRHHREHPLSFAELDLQAWCGEEPAREAMEYRKKHDRDAFKEVWLLFENSEGRFPLYPGQRTVIEYAYTVSHDKWGQWFQRAVRLPTRRLTVRLDFPNWLDSQVWGVETSLSAEEAPLRTPVSRRAEGERMVFEWTTESPPLNARYRLEWRFRGHNGPPPSGLAIAVRASDRMRAVGIVQRGADSLRQAARQFDLPHDEADARDVVDRLVGALDRVEELHTFTKGVGLAAPQIGLPWAAAVVRPADRTAEPVVLLNPRIVESSPETDEQYEGCMSFFDVRGKVSRPLTLQVEHAKWDGGRVITAFEQGMARLVAHEIDHLEGRLYVDRMPPGVPLVPVEEYREAGNPWRY</sequence>
<dbReference type="InterPro" id="IPR001387">
    <property type="entry name" value="Cro/C1-type_HTH"/>
</dbReference>
<keyword evidence="5" id="KW-1185">Reference proteome</keyword>
<evidence type="ECO:0000256" key="2">
    <source>
        <dbReference type="HAMAP-Rule" id="MF_00163"/>
    </source>
</evidence>
<organism evidence="4 5">
    <name type="scientific">Phytohabitans maris</name>
    <dbReference type="NCBI Taxonomy" id="3071409"/>
    <lineage>
        <taxon>Bacteria</taxon>
        <taxon>Bacillati</taxon>
        <taxon>Actinomycetota</taxon>
        <taxon>Actinomycetes</taxon>
        <taxon>Micromonosporales</taxon>
        <taxon>Micromonosporaceae</taxon>
    </lineage>
</organism>
<dbReference type="Proteomes" id="UP001230908">
    <property type="component" value="Unassembled WGS sequence"/>
</dbReference>
<dbReference type="CDD" id="cd00093">
    <property type="entry name" value="HTH_XRE"/>
    <property type="match status" value="1"/>
</dbReference>
<comment type="similarity">
    <text evidence="1 2">Belongs to the polypeptide deformylase family.</text>
</comment>
<feature type="active site" evidence="2">
    <location>
        <position position="472"/>
    </location>
</feature>
<protein>
    <recommendedName>
        <fullName evidence="2">Peptide deformylase</fullName>
        <shortName evidence="2">PDF</shortName>
        <ecNumber evidence="2">3.5.1.88</ecNumber>
    </recommendedName>
    <alternativeName>
        <fullName evidence="2">Polypeptide deformylase</fullName>
    </alternativeName>
</protein>
<name>A0ABU0ZUU1_9ACTN</name>
<dbReference type="SMART" id="SM00530">
    <property type="entry name" value="HTH_XRE"/>
    <property type="match status" value="1"/>
</dbReference>
<dbReference type="InterPro" id="IPR010982">
    <property type="entry name" value="Lambda_DNA-bd_dom_sf"/>
</dbReference>
<dbReference type="SUPFAM" id="SSF56420">
    <property type="entry name" value="Peptide deformylase"/>
    <property type="match status" value="1"/>
</dbReference>
<dbReference type="SUPFAM" id="SSF47413">
    <property type="entry name" value="lambda repressor-like DNA-binding domains"/>
    <property type="match status" value="1"/>
</dbReference>
<dbReference type="Gene3D" id="3.90.45.10">
    <property type="entry name" value="Peptide deformylase"/>
    <property type="match status" value="1"/>
</dbReference>
<feature type="binding site" evidence="2">
    <location>
        <position position="429"/>
    </location>
    <ligand>
        <name>Fe cation</name>
        <dbReference type="ChEBI" id="CHEBI:24875"/>
    </ligand>
</feature>
<accession>A0ABU0ZUU1</accession>
<proteinExistence type="inferred from homology"/>
<comment type="catalytic activity">
    <reaction evidence="2">
        <text>N-terminal N-formyl-L-methionyl-[peptide] + H2O = N-terminal L-methionyl-[peptide] + formate</text>
        <dbReference type="Rhea" id="RHEA:24420"/>
        <dbReference type="Rhea" id="RHEA-COMP:10639"/>
        <dbReference type="Rhea" id="RHEA-COMP:10640"/>
        <dbReference type="ChEBI" id="CHEBI:15377"/>
        <dbReference type="ChEBI" id="CHEBI:15740"/>
        <dbReference type="ChEBI" id="CHEBI:49298"/>
        <dbReference type="ChEBI" id="CHEBI:64731"/>
        <dbReference type="EC" id="3.5.1.88"/>
    </reaction>
</comment>
<dbReference type="RefSeq" id="WP_308717994.1">
    <property type="nucleotide sequence ID" value="NZ_JAVHUY010000062.1"/>
</dbReference>
<dbReference type="InterPro" id="IPR023635">
    <property type="entry name" value="Peptide_deformylase"/>
</dbReference>
<keyword evidence="2" id="KW-0378">Hydrolase</keyword>
<comment type="function">
    <text evidence="2">Removes the formyl group from the N-terminal Met of newly synthesized proteins. Requires at least a dipeptide for an efficient rate of reaction. N-terminal L-methionine is a prerequisite for activity but the enzyme has broad specificity at other positions.</text>
</comment>
<dbReference type="Pfam" id="PF01327">
    <property type="entry name" value="Pep_deformylase"/>
    <property type="match status" value="1"/>
</dbReference>
<dbReference type="PRINTS" id="PR01576">
    <property type="entry name" value="PDEFORMYLASE"/>
</dbReference>
<gene>
    <name evidence="2" type="primary">def</name>
    <name evidence="4" type="ORF">RB614_40295</name>
</gene>
<evidence type="ECO:0000313" key="5">
    <source>
        <dbReference type="Proteomes" id="UP001230908"/>
    </source>
</evidence>
<dbReference type="PANTHER" id="PTHR10458:SF22">
    <property type="entry name" value="PEPTIDE DEFORMYLASE"/>
    <property type="match status" value="1"/>
</dbReference>
<keyword evidence="2" id="KW-0648">Protein biosynthesis</keyword>
<comment type="cofactor">
    <cofactor evidence="2">
        <name>Fe(2+)</name>
        <dbReference type="ChEBI" id="CHEBI:29033"/>
    </cofactor>
    <text evidence="2">Binds 1 Fe(2+) ion.</text>
</comment>
<dbReference type="Pfam" id="PF13560">
    <property type="entry name" value="HTH_31"/>
    <property type="match status" value="1"/>
</dbReference>
<feature type="binding site" evidence="2">
    <location>
        <position position="475"/>
    </location>
    <ligand>
        <name>Fe cation</name>
        <dbReference type="ChEBI" id="CHEBI:24875"/>
    </ligand>
</feature>
<dbReference type="EC" id="3.5.1.88" evidence="2"/>
<feature type="binding site" evidence="2">
    <location>
        <position position="471"/>
    </location>
    <ligand>
        <name>Fe cation</name>
        <dbReference type="ChEBI" id="CHEBI:24875"/>
    </ligand>
</feature>
<dbReference type="PROSITE" id="PS50943">
    <property type="entry name" value="HTH_CROC1"/>
    <property type="match status" value="1"/>
</dbReference>
<comment type="caution">
    <text evidence="4">The sequence shown here is derived from an EMBL/GenBank/DDBJ whole genome shotgun (WGS) entry which is preliminary data.</text>
</comment>
<reference evidence="4 5" key="1">
    <citation type="submission" date="2023-08" db="EMBL/GenBank/DDBJ databases">
        <title>Phytohabitans sansha sp. nov., isolated from marine sediment.</title>
        <authorList>
            <person name="Zhao Y."/>
            <person name="Yi K."/>
        </authorList>
    </citation>
    <scope>NUCLEOTIDE SEQUENCE [LARGE SCALE GENOMIC DNA]</scope>
    <source>
        <strain evidence="4 5">ZYX-F-186</strain>
    </source>
</reference>
<dbReference type="HAMAP" id="MF_00163">
    <property type="entry name" value="Pep_deformylase"/>
    <property type="match status" value="1"/>
</dbReference>
<evidence type="ECO:0000313" key="4">
    <source>
        <dbReference type="EMBL" id="MDQ7910752.1"/>
    </source>
</evidence>
<evidence type="ECO:0000256" key="1">
    <source>
        <dbReference type="ARBA" id="ARBA00010759"/>
    </source>
</evidence>